<dbReference type="InterPro" id="IPR014217">
    <property type="entry name" value="Spore_III_AA"/>
</dbReference>
<dbReference type="InterPro" id="IPR027417">
    <property type="entry name" value="P-loop_NTPase"/>
</dbReference>
<protein>
    <submittedName>
        <fullName evidence="4">Stage III sporulation protein AA</fullName>
    </submittedName>
</protein>
<sequence length="351" mass="38237">MSLHYTLSVVQAPKVTSKAMGPQREGSLPGLNKSATLWADMARWFGDDIRSILNNLKGIDFNEVEELRLRVGQPLLVRTLDKDLFINQEGLAASPQKAYFIKHEDLASAIERMTHSSVYAVEEDLKQGFITLPGGNRVGITGEAVLLNGQIQTIKHISSLNLRIARDIRGLSLKILPLLLSSDGSICHTLIISPPRAGKTTLLRDLIRLISNGVPQVGLKGQTVGVVDERGELAGMWQGVPTYDLGFRTDVLDGCPKASGMSMMVRSMSPQVLAMDEIGHSDDVIAIADALRTGVRILSTAHASSIEEARSRPVITHLLDQGVFERLVVLSRQHGPGTIEGVYDLRTGRIL</sequence>
<accession>A0A1M5YZK3</accession>
<proteinExistence type="predicted"/>
<gene>
    <name evidence="4" type="ORF">SAMN02746098_02789</name>
</gene>
<evidence type="ECO:0000313" key="5">
    <source>
        <dbReference type="Proteomes" id="UP000183954"/>
    </source>
</evidence>
<dbReference type="PANTHER" id="PTHR20953:SF3">
    <property type="entry name" value="P-LOOP CONTAINING NUCLEOSIDE TRIPHOSPHATE HYDROLASES SUPERFAMILY PROTEIN"/>
    <property type="match status" value="1"/>
</dbReference>
<feature type="domain" description="Stage III sporulation protein AA AAA+ ATPase" evidence="3">
    <location>
        <begin position="45"/>
        <end position="349"/>
    </location>
</feature>
<evidence type="ECO:0000256" key="1">
    <source>
        <dbReference type="ARBA" id="ARBA00022741"/>
    </source>
</evidence>
<name>A0A1M5YZK3_9FIRM</name>
<keyword evidence="2" id="KW-0067">ATP-binding</keyword>
<dbReference type="OrthoDB" id="9768243at2"/>
<evidence type="ECO:0000313" key="4">
    <source>
        <dbReference type="EMBL" id="SHI17405.1"/>
    </source>
</evidence>
<dbReference type="Proteomes" id="UP000183954">
    <property type="component" value="Unassembled WGS sequence"/>
</dbReference>
<dbReference type="STRING" id="1121420.SAMN02746098_02789"/>
<dbReference type="PANTHER" id="PTHR20953">
    <property type="entry name" value="KINASE-RELATED"/>
    <property type="match status" value="1"/>
</dbReference>
<dbReference type="NCBIfam" id="TIGR02858">
    <property type="entry name" value="spore_III_AA"/>
    <property type="match status" value="1"/>
</dbReference>
<dbReference type="EMBL" id="FQXJ01000009">
    <property type="protein sequence ID" value="SHI17405.1"/>
    <property type="molecule type" value="Genomic_DNA"/>
</dbReference>
<organism evidence="4 5">
    <name type="scientific">Desulfosporosinus lacus DSM 15449</name>
    <dbReference type="NCBI Taxonomy" id="1121420"/>
    <lineage>
        <taxon>Bacteria</taxon>
        <taxon>Bacillati</taxon>
        <taxon>Bacillota</taxon>
        <taxon>Clostridia</taxon>
        <taxon>Eubacteriales</taxon>
        <taxon>Desulfitobacteriaceae</taxon>
        <taxon>Desulfosporosinus</taxon>
    </lineage>
</organism>
<dbReference type="GO" id="GO:0005524">
    <property type="term" value="F:ATP binding"/>
    <property type="evidence" value="ECO:0007669"/>
    <property type="project" value="UniProtKB-KW"/>
</dbReference>
<evidence type="ECO:0000259" key="3">
    <source>
        <dbReference type="Pfam" id="PF19568"/>
    </source>
</evidence>
<dbReference type="SUPFAM" id="SSF52540">
    <property type="entry name" value="P-loop containing nucleoside triphosphate hydrolases"/>
    <property type="match status" value="1"/>
</dbReference>
<dbReference type="Gene3D" id="3.40.50.300">
    <property type="entry name" value="P-loop containing nucleotide triphosphate hydrolases"/>
    <property type="match status" value="1"/>
</dbReference>
<dbReference type="AlphaFoldDB" id="A0A1M5YZK3"/>
<dbReference type="InterPro" id="IPR045735">
    <property type="entry name" value="Spore_III_AA_AAA+_ATPase"/>
</dbReference>
<dbReference type="Pfam" id="PF19568">
    <property type="entry name" value="Spore_III_AA"/>
    <property type="match status" value="1"/>
</dbReference>
<evidence type="ECO:0000256" key="2">
    <source>
        <dbReference type="ARBA" id="ARBA00022840"/>
    </source>
</evidence>
<keyword evidence="1" id="KW-0547">Nucleotide-binding</keyword>
<keyword evidence="5" id="KW-1185">Reference proteome</keyword>
<dbReference type="RefSeq" id="WP_073030330.1">
    <property type="nucleotide sequence ID" value="NZ_FQXJ01000009.1"/>
</dbReference>
<reference evidence="5" key="1">
    <citation type="submission" date="2016-11" db="EMBL/GenBank/DDBJ databases">
        <authorList>
            <person name="Varghese N."/>
            <person name="Submissions S."/>
        </authorList>
    </citation>
    <scope>NUCLEOTIDE SEQUENCE [LARGE SCALE GENOMIC DNA]</scope>
    <source>
        <strain evidence="5">DSM 15449</strain>
    </source>
</reference>